<dbReference type="PANTHER" id="PTHR13304:SF0">
    <property type="entry name" value="GLYCOSYLPHOSPHATIDYLINOSITOL ANCHOR ATTACHMENT 1 PROTEIN"/>
    <property type="match status" value="1"/>
</dbReference>
<dbReference type="InterPro" id="IPR007246">
    <property type="entry name" value="Gaa1"/>
</dbReference>
<keyword evidence="3" id="KW-1185">Reference proteome</keyword>
<gene>
    <name evidence="2" type="ORF">DAKH74_021990</name>
</gene>
<dbReference type="PIRSF" id="PIRSF036762">
    <property type="entry name" value="GAA1"/>
    <property type="match status" value="1"/>
</dbReference>
<accession>A0AAV5RWD4</accession>
<feature type="transmembrane region" description="Helical" evidence="1">
    <location>
        <begin position="394"/>
        <end position="411"/>
    </location>
</feature>
<protein>
    <submittedName>
        <fullName evidence="2">GPI-anchor transamidase subunit</fullName>
    </submittedName>
</protein>
<keyword evidence="1" id="KW-1133">Transmembrane helix</keyword>
<proteinExistence type="predicted"/>
<feature type="transmembrane region" description="Helical" evidence="1">
    <location>
        <begin position="503"/>
        <end position="522"/>
    </location>
</feature>
<name>A0AAV5RWD4_MAUHU</name>
<feature type="transmembrane region" description="Helical" evidence="1">
    <location>
        <begin position="354"/>
        <end position="374"/>
    </location>
</feature>
<dbReference type="GO" id="GO:0016255">
    <property type="term" value="P:attachment of GPI anchor to protein"/>
    <property type="evidence" value="ECO:0007669"/>
    <property type="project" value="TreeGrafter"/>
</dbReference>
<evidence type="ECO:0000313" key="2">
    <source>
        <dbReference type="EMBL" id="GMM55583.1"/>
    </source>
</evidence>
<feature type="transmembrane region" description="Helical" evidence="1">
    <location>
        <begin position="458"/>
        <end position="482"/>
    </location>
</feature>
<comment type="caution">
    <text evidence="2">The sequence shown here is derived from an EMBL/GenBank/DDBJ whole genome shotgun (WGS) entry which is preliminary data.</text>
</comment>
<reference evidence="2 3" key="1">
    <citation type="journal article" date="2023" name="Elife">
        <title>Identification of key yeast species and microbe-microbe interactions impacting larval growth of Drosophila in the wild.</title>
        <authorList>
            <person name="Mure A."/>
            <person name="Sugiura Y."/>
            <person name="Maeda R."/>
            <person name="Honda K."/>
            <person name="Sakurai N."/>
            <person name="Takahashi Y."/>
            <person name="Watada M."/>
            <person name="Katoh T."/>
            <person name="Gotoh A."/>
            <person name="Gotoh Y."/>
            <person name="Taniguchi I."/>
            <person name="Nakamura K."/>
            <person name="Hayashi T."/>
            <person name="Katayama T."/>
            <person name="Uemura T."/>
            <person name="Hattori Y."/>
        </authorList>
    </citation>
    <scope>NUCLEOTIDE SEQUENCE [LARGE SCALE GENOMIC DNA]</scope>
    <source>
        <strain evidence="2 3">KH-74</strain>
    </source>
</reference>
<evidence type="ECO:0000256" key="1">
    <source>
        <dbReference type="SAM" id="Phobius"/>
    </source>
</evidence>
<feature type="transmembrane region" description="Helical" evidence="1">
    <location>
        <begin position="423"/>
        <end position="438"/>
    </location>
</feature>
<dbReference type="Pfam" id="PF04114">
    <property type="entry name" value="Gaa1"/>
    <property type="match status" value="1"/>
</dbReference>
<dbReference type="PANTHER" id="PTHR13304">
    <property type="entry name" value="GLYCOSYLPHOSPHATIDYLINOSITOL ANCHOR ATTACHMENT 1 PROTEIN"/>
    <property type="match status" value="1"/>
</dbReference>
<keyword evidence="1" id="KW-0812">Transmembrane</keyword>
<feature type="transmembrane region" description="Helical" evidence="1">
    <location>
        <begin position="549"/>
        <end position="570"/>
    </location>
</feature>
<organism evidence="2 3">
    <name type="scientific">Maudiozyma humilis</name>
    <name type="common">Sour dough yeast</name>
    <name type="synonym">Kazachstania humilis</name>
    <dbReference type="NCBI Taxonomy" id="51915"/>
    <lineage>
        <taxon>Eukaryota</taxon>
        <taxon>Fungi</taxon>
        <taxon>Dikarya</taxon>
        <taxon>Ascomycota</taxon>
        <taxon>Saccharomycotina</taxon>
        <taxon>Saccharomycetes</taxon>
        <taxon>Saccharomycetales</taxon>
        <taxon>Saccharomycetaceae</taxon>
        <taxon>Maudiozyma</taxon>
    </lineage>
</organism>
<evidence type="ECO:0000313" key="3">
    <source>
        <dbReference type="Proteomes" id="UP001377567"/>
    </source>
</evidence>
<keyword evidence="1" id="KW-0472">Membrane</keyword>
<sequence length="585" mass="65606">MGLLTNIHRKIIAMGLVPKLLKQLPNFGKVLLLVSFVMMAIIPLDGQYRRTYISENALMPSQAYSYFRESEWNVVRGYRTQIEEFVKNGTSMEDRNKLVASWLQDFGVKTSVYHSEKHNDTLYGILHTPRGDGTEAIVLSIPWYNGDGDFNVGGAALGLGLFRYFSRWPVWSKNLMIVFSEDPRESLRDWVNAYHTSMDLTGGSIEAAITLDYAGNGDFLDYVEVYYDGLNGELPNLDLLNVAIQVTQHEGMKVSLNGIEKDQIDENDYFSRLRTMGLGIRDSTLAGIKKTHGNEAFSGWRIQAVTLKACGNEGNIDITTFGRVPEAIFRSVNNLLEKFHQSFFFYLILAPKNFVSISSYLPSAVIVSIVYATFSLDALVNTPFGSPIFYNTESLLSLIILSVILIVSYLFSQAFVYFPNTEVLLGINAILILIPYILKQKSSLLNEALTYRLRVFGYLYMSLVLTSLLVINFALAFVMGVLAAPMLLVQTQSSGVARNTKSAIRNIILLAISNPYFSILIISNLTDTEMAGTVIFSKLVSAWSDLHCWTWFVVCIGWFPAWLLILLSCLQCPSSSNVDEQKKTQ</sequence>
<dbReference type="EMBL" id="BTGD01000005">
    <property type="protein sequence ID" value="GMM55583.1"/>
    <property type="molecule type" value="Genomic_DNA"/>
</dbReference>
<dbReference type="GO" id="GO:0042765">
    <property type="term" value="C:GPI-anchor transamidase complex"/>
    <property type="evidence" value="ECO:0007669"/>
    <property type="project" value="InterPro"/>
</dbReference>
<dbReference type="Proteomes" id="UP001377567">
    <property type="component" value="Unassembled WGS sequence"/>
</dbReference>
<dbReference type="AlphaFoldDB" id="A0AAV5RWD4"/>